<feature type="compositionally biased region" description="Acidic residues" evidence="1">
    <location>
        <begin position="1"/>
        <end position="11"/>
    </location>
</feature>
<name>A0ABU6QNB4_9FABA</name>
<reference evidence="2 3" key="1">
    <citation type="journal article" date="2023" name="Plants (Basel)">
        <title>Bridging the Gap: Combining Genomics and Transcriptomics Approaches to Understand Stylosanthes scabra, an Orphan Legume from the Brazilian Caatinga.</title>
        <authorList>
            <person name="Ferreira-Neto J.R.C."/>
            <person name="da Silva M.D."/>
            <person name="Binneck E."/>
            <person name="de Melo N.F."/>
            <person name="da Silva R.H."/>
            <person name="de Melo A.L.T.M."/>
            <person name="Pandolfi V."/>
            <person name="Bustamante F.O."/>
            <person name="Brasileiro-Vidal A.C."/>
            <person name="Benko-Iseppon A.M."/>
        </authorList>
    </citation>
    <scope>NUCLEOTIDE SEQUENCE [LARGE SCALE GENOMIC DNA]</scope>
    <source>
        <tissue evidence="2">Leaves</tissue>
    </source>
</reference>
<sequence length="66" mass="7690">MKLEDDDDDDCGSATSVAQREVRTRSRKRKERARCTLKTARNSDQDRRFLERCSIVGSIQWDDQGK</sequence>
<accession>A0ABU6QNB4</accession>
<dbReference type="EMBL" id="JASCZI010000698">
    <property type="protein sequence ID" value="MED6113025.1"/>
    <property type="molecule type" value="Genomic_DNA"/>
</dbReference>
<proteinExistence type="predicted"/>
<dbReference type="Proteomes" id="UP001341840">
    <property type="component" value="Unassembled WGS sequence"/>
</dbReference>
<gene>
    <name evidence="2" type="ORF">PIB30_067218</name>
</gene>
<comment type="caution">
    <text evidence="2">The sequence shown here is derived from an EMBL/GenBank/DDBJ whole genome shotgun (WGS) entry which is preliminary data.</text>
</comment>
<evidence type="ECO:0000313" key="2">
    <source>
        <dbReference type="EMBL" id="MED6113025.1"/>
    </source>
</evidence>
<protein>
    <submittedName>
        <fullName evidence="2">Uncharacterized protein</fullName>
    </submittedName>
</protein>
<keyword evidence="3" id="KW-1185">Reference proteome</keyword>
<organism evidence="2 3">
    <name type="scientific">Stylosanthes scabra</name>
    <dbReference type="NCBI Taxonomy" id="79078"/>
    <lineage>
        <taxon>Eukaryota</taxon>
        <taxon>Viridiplantae</taxon>
        <taxon>Streptophyta</taxon>
        <taxon>Embryophyta</taxon>
        <taxon>Tracheophyta</taxon>
        <taxon>Spermatophyta</taxon>
        <taxon>Magnoliopsida</taxon>
        <taxon>eudicotyledons</taxon>
        <taxon>Gunneridae</taxon>
        <taxon>Pentapetalae</taxon>
        <taxon>rosids</taxon>
        <taxon>fabids</taxon>
        <taxon>Fabales</taxon>
        <taxon>Fabaceae</taxon>
        <taxon>Papilionoideae</taxon>
        <taxon>50 kb inversion clade</taxon>
        <taxon>dalbergioids sensu lato</taxon>
        <taxon>Dalbergieae</taxon>
        <taxon>Pterocarpus clade</taxon>
        <taxon>Stylosanthes</taxon>
    </lineage>
</organism>
<evidence type="ECO:0000256" key="1">
    <source>
        <dbReference type="SAM" id="MobiDB-lite"/>
    </source>
</evidence>
<evidence type="ECO:0000313" key="3">
    <source>
        <dbReference type="Proteomes" id="UP001341840"/>
    </source>
</evidence>
<feature type="region of interest" description="Disordered" evidence="1">
    <location>
        <begin position="1"/>
        <end position="31"/>
    </location>
</feature>